<protein>
    <submittedName>
        <fullName evidence="1">Uncharacterized protein</fullName>
    </submittedName>
</protein>
<dbReference type="AlphaFoldDB" id="A0A9W5PJ93"/>
<accession>A0A9W5PJ93</accession>
<name>A0A9W5PJ93_BACCE</name>
<evidence type="ECO:0000313" key="1">
    <source>
        <dbReference type="EMBL" id="EOO23527.1"/>
    </source>
</evidence>
<sequence length="51" mass="5827">MKNHVIVNGQILQTNKEVVTSQTESEEFDRWMVKSRISAIYRSASSKTKAV</sequence>
<proteinExistence type="predicted"/>
<reference evidence="1 2" key="1">
    <citation type="submission" date="2012-12" db="EMBL/GenBank/DDBJ databases">
        <title>The Genome Sequence of Bacillus cereus VD133.</title>
        <authorList>
            <consortium name="The Broad Institute Genome Sequencing Platform"/>
            <consortium name="The Broad Institute Genome Sequencing Center for Infectious Disease"/>
            <person name="Feldgarden M."/>
            <person name="Van der Auwera G.A."/>
            <person name="Mahillon J."/>
            <person name="Duprez V."/>
            <person name="Timmery S."/>
            <person name="Mattelet C."/>
            <person name="Dierick K."/>
            <person name="Sun M."/>
            <person name="Yu Z."/>
            <person name="Zhu L."/>
            <person name="Hu X."/>
            <person name="Shank E.B."/>
            <person name="Swiecicka I."/>
            <person name="Hansen B.M."/>
            <person name="Andrup L."/>
            <person name="Walker B."/>
            <person name="Young S.K."/>
            <person name="Zeng Q."/>
            <person name="Gargeya S."/>
            <person name="Fitzgerald M."/>
            <person name="Haas B."/>
            <person name="Abouelleil A."/>
            <person name="Alvarado L."/>
            <person name="Arachchi H.M."/>
            <person name="Berlin A.M."/>
            <person name="Chapman S.B."/>
            <person name="Dewar J."/>
            <person name="Goldberg J."/>
            <person name="Griggs A."/>
            <person name="Gujja S."/>
            <person name="Hansen M."/>
            <person name="Howarth C."/>
            <person name="Imamovic A."/>
            <person name="Larimer J."/>
            <person name="McCowan C."/>
            <person name="Murphy C."/>
            <person name="Neiman D."/>
            <person name="Pearson M."/>
            <person name="Priest M."/>
            <person name="Roberts A."/>
            <person name="Saif S."/>
            <person name="Shea T."/>
            <person name="Sisk P."/>
            <person name="Sykes S."/>
            <person name="Wortman J."/>
            <person name="Nusbaum C."/>
            <person name="Birren B."/>
        </authorList>
    </citation>
    <scope>NUCLEOTIDE SEQUENCE [LARGE SCALE GENOMIC DNA]</scope>
    <source>
        <strain evidence="1 2">VD133</strain>
    </source>
</reference>
<comment type="caution">
    <text evidence="1">The sequence shown here is derived from an EMBL/GenBank/DDBJ whole genome shotgun (WGS) entry which is preliminary data.</text>
</comment>
<dbReference type="EMBL" id="AHFB01000192">
    <property type="protein sequence ID" value="EOO23527.1"/>
    <property type="molecule type" value="Genomic_DNA"/>
</dbReference>
<gene>
    <name evidence="1" type="ORF">IIU_07023</name>
</gene>
<evidence type="ECO:0000313" key="2">
    <source>
        <dbReference type="Proteomes" id="UP000014018"/>
    </source>
</evidence>
<dbReference type="Proteomes" id="UP000014018">
    <property type="component" value="Unassembled WGS sequence"/>
</dbReference>
<organism evidence="1 2">
    <name type="scientific">Bacillus cereus VD133</name>
    <dbReference type="NCBI Taxonomy" id="1053233"/>
    <lineage>
        <taxon>Bacteria</taxon>
        <taxon>Bacillati</taxon>
        <taxon>Bacillota</taxon>
        <taxon>Bacilli</taxon>
        <taxon>Bacillales</taxon>
        <taxon>Bacillaceae</taxon>
        <taxon>Bacillus</taxon>
        <taxon>Bacillus cereus group</taxon>
    </lineage>
</organism>